<gene>
    <name evidence="4" type="ORF">ERL59_16620</name>
</gene>
<proteinExistence type="predicted"/>
<organism evidence="4 5">
    <name type="scientific">Chengkuizengella marina</name>
    <dbReference type="NCBI Taxonomy" id="2507566"/>
    <lineage>
        <taxon>Bacteria</taxon>
        <taxon>Bacillati</taxon>
        <taxon>Bacillota</taxon>
        <taxon>Bacilli</taxon>
        <taxon>Bacillales</taxon>
        <taxon>Paenibacillaceae</taxon>
        <taxon>Chengkuizengella</taxon>
    </lineage>
</organism>
<evidence type="ECO:0000256" key="1">
    <source>
        <dbReference type="ARBA" id="ARBA00022729"/>
    </source>
</evidence>
<protein>
    <recommendedName>
        <fullName evidence="3">SLH domain-containing protein</fullName>
    </recommendedName>
</protein>
<dbReference type="InterPro" id="IPR001119">
    <property type="entry name" value="SLH_dom"/>
</dbReference>
<dbReference type="EMBL" id="SIJB01000033">
    <property type="protein sequence ID" value="NBI30575.1"/>
    <property type="molecule type" value="Genomic_DNA"/>
</dbReference>
<feature type="domain" description="SLH" evidence="3">
    <location>
        <begin position="78"/>
        <end position="141"/>
    </location>
</feature>
<feature type="signal peptide" evidence="2">
    <location>
        <begin position="1"/>
        <end position="24"/>
    </location>
</feature>
<comment type="caution">
    <text evidence="4">The sequence shown here is derived from an EMBL/GenBank/DDBJ whole genome shotgun (WGS) entry which is preliminary data.</text>
</comment>
<keyword evidence="1 2" id="KW-0732">Signal</keyword>
<sequence length="1307" mass="144917">MKRSLSILLSIAMVFSMFSSVVFANEMDAEDKYRELEDKGIFNGYDDGLPHLEDNMTREQAAKIIALVFDLDLSDVPNTPTFSDVYKERWSYKYVEASVDAGIIEGIGNGKFAPKDNVTLQEFAKMLVEGYVFLTDKEYDEDGTVEDGEVSAWAQEYVAAALNWGLIGEYDDYTLDADRTFLVESAYVSVEKVEDYKESQKKLEVEEINADTLREVEIEFNGLLDEESAEDTGNYDLSDGIDVEGAELQEDGKIVVLKVEPMENQNEYTLEIDGVMNIGGKILEDYEDEFEPFDAELPEVEGLEFTGPKSFKVTFNEPIMDNENPESDFEIDNSTIVVKQGSKKLSVKDVIIDQNNERVLNVTLNSKLKDGEEYTITVSKVEDFAGYSNVSFKESYDYEDSKENPTAKVVNADQKVVEVEFDKPVSGLTPDHFYHTYSSWRAVAIYADEDREDEIDEDQKVTTVFVVFAEDTDDDRPLPSGDVEFIIKDEADDSEIVDNWGNEFETSTYDIEIDSDREAPTVTDVEVISGSEIEVSFSERIKEFDEDNFEFFDEDGDELDVDHEVDPGSNNESVVLEFDNQEGNTIILEISDLVDDTLYENEMEKYSIELDIDDLTFMHEGIRVEFDDAEEDGEYEGDEVLYIIYKEDVNDTAVDPDNYRFYDGRNTSRIDGDFEFFENDKTVMIELTRGDYEELLQAEKLLISNIEDINGNKFNAFQLSLDIEDFGNYRAEVEPDGVIAISRTQITVQFDQELISVDDDDFKVTDSFIDSNIDIDGLDIEYNDEGTLVTLFLENEIEHTGDIDGNELDIKVSFEADEDNPDTYNIFEVAPAPFKDENARVAVDGIAPEVAFRTLDGDQVENIFALDVNGNNKTDHVVVEFTEPIKDGSVYKKAFKFDDSDYNDIIRAYATDDYTTIPADLSEGNDTDGIYVVIRVEEQNSSDLDVDLELSTVNDYDIEDVYGNILEEIDDVEVINIEDNDFGFTGSVSLDKGSYEIDETVTVTVTDADEDTTNSEDQVNVVLAGSGNPIQVTLTETDDNSGVFSGTATLISNGSNNNEVQGSVGGTLTVTYEDDLDSFGNTNVNRTDVANVVDVTGVSINSASTVQTNASLVLYSGILNQEITVTIDDASYAGAIGNNLLLEIVTDNADGEADVLNAVYDDINKITVTLADDGTDVLGNTSTEIATAITNLSNFSATVTNGDGSVTTSATIDPINFTGGSDVITVVLSEGVGAGEINADATDFEFVTATVSNAVSSFDAGTPNEVVITIDEMDTDTQIKGLLINIRSNSINDLQGNENQETSVTIN</sequence>
<dbReference type="PROSITE" id="PS51272">
    <property type="entry name" value="SLH"/>
    <property type="match status" value="1"/>
</dbReference>
<name>A0A6N9Q6Q0_9BACL</name>
<dbReference type="PANTHER" id="PTHR43308:SF5">
    <property type="entry name" value="S-LAYER PROTEIN _ PEPTIDOGLYCAN ENDO-BETA-N-ACETYLGLUCOSAMINIDASE"/>
    <property type="match status" value="1"/>
</dbReference>
<dbReference type="Proteomes" id="UP000448943">
    <property type="component" value="Unassembled WGS sequence"/>
</dbReference>
<dbReference type="InterPro" id="IPR051465">
    <property type="entry name" value="Cell_Envelope_Struct_Comp"/>
</dbReference>
<evidence type="ECO:0000313" key="4">
    <source>
        <dbReference type="EMBL" id="NBI30575.1"/>
    </source>
</evidence>
<dbReference type="RefSeq" id="WP_160647389.1">
    <property type="nucleotide sequence ID" value="NZ_SIJB01000033.1"/>
</dbReference>
<accession>A0A6N9Q6Q0</accession>
<dbReference type="OrthoDB" id="1706086at2"/>
<evidence type="ECO:0000256" key="2">
    <source>
        <dbReference type="SAM" id="SignalP"/>
    </source>
</evidence>
<dbReference type="Gene3D" id="2.60.40.1220">
    <property type="match status" value="3"/>
</dbReference>
<dbReference type="PANTHER" id="PTHR43308">
    <property type="entry name" value="OUTER MEMBRANE PROTEIN ALPHA-RELATED"/>
    <property type="match status" value="1"/>
</dbReference>
<reference evidence="4 5" key="1">
    <citation type="submission" date="2019-01" db="EMBL/GenBank/DDBJ databases">
        <title>Chengkuizengella sp. nov., isolated from deep-sea sediment of East Pacific Ocean.</title>
        <authorList>
            <person name="Yang J."/>
            <person name="Lai Q."/>
            <person name="Shao Z."/>
        </authorList>
    </citation>
    <scope>NUCLEOTIDE SEQUENCE [LARGE SCALE GENOMIC DNA]</scope>
    <source>
        <strain evidence="4 5">YPA3-1-1</strain>
    </source>
</reference>
<keyword evidence="5" id="KW-1185">Reference proteome</keyword>
<feature type="chain" id="PRO_5026671045" description="SLH domain-containing protein" evidence="2">
    <location>
        <begin position="25"/>
        <end position="1307"/>
    </location>
</feature>
<evidence type="ECO:0000259" key="3">
    <source>
        <dbReference type="PROSITE" id="PS51272"/>
    </source>
</evidence>
<dbReference type="Pfam" id="PF00395">
    <property type="entry name" value="SLH"/>
    <property type="match status" value="1"/>
</dbReference>
<dbReference type="InterPro" id="IPR014755">
    <property type="entry name" value="Cu-Rt/internalin_Ig-like"/>
</dbReference>
<evidence type="ECO:0000313" key="5">
    <source>
        <dbReference type="Proteomes" id="UP000448943"/>
    </source>
</evidence>